<feature type="region of interest" description="Disordered" evidence="1">
    <location>
        <begin position="286"/>
        <end position="339"/>
    </location>
</feature>
<reference evidence="2 3" key="1">
    <citation type="journal article" date="2011" name="J. Gen. Appl. Microbiol.">
        <title>Draft genome sequencing of the enigmatic yeast Saitoella complicata.</title>
        <authorList>
            <person name="Nishida H."/>
            <person name="Hamamoto M."/>
            <person name="Sugiyama J."/>
        </authorList>
    </citation>
    <scope>NUCLEOTIDE SEQUENCE [LARGE SCALE GENOMIC DNA]</scope>
    <source>
        <strain evidence="2 3">NRRL Y-17804</strain>
    </source>
</reference>
<proteinExistence type="predicted"/>
<reference evidence="2 3" key="3">
    <citation type="journal article" date="2015" name="Genome Announc.">
        <title>Draft Genome Sequence of the Archiascomycetous Yeast Saitoella complicata.</title>
        <authorList>
            <person name="Yamauchi K."/>
            <person name="Kondo S."/>
            <person name="Hamamoto M."/>
            <person name="Takahashi Y."/>
            <person name="Ogura Y."/>
            <person name="Hayashi T."/>
            <person name="Nishida H."/>
        </authorList>
    </citation>
    <scope>NUCLEOTIDE SEQUENCE [LARGE SCALE GENOMIC DNA]</scope>
    <source>
        <strain evidence="2 3">NRRL Y-17804</strain>
    </source>
</reference>
<protein>
    <submittedName>
        <fullName evidence="2">Uncharacterized protein</fullName>
    </submittedName>
</protein>
<evidence type="ECO:0000313" key="2">
    <source>
        <dbReference type="EMBL" id="GAO50138.1"/>
    </source>
</evidence>
<dbReference type="AlphaFoldDB" id="A0A0E9NK05"/>
<dbReference type="Proteomes" id="UP000033140">
    <property type="component" value="Unassembled WGS sequence"/>
</dbReference>
<gene>
    <name evidence="2" type="ORF">G7K_4273-t1</name>
</gene>
<evidence type="ECO:0000256" key="1">
    <source>
        <dbReference type="SAM" id="MobiDB-lite"/>
    </source>
</evidence>
<reference evidence="2 3" key="2">
    <citation type="journal article" date="2014" name="J. Gen. Appl. Microbiol.">
        <title>The early diverging ascomycetous budding yeast Saitoella complicata has three histone deacetylases belonging to the Clr6, Hos2, and Rpd3 lineages.</title>
        <authorList>
            <person name="Nishida H."/>
            <person name="Matsumoto T."/>
            <person name="Kondo S."/>
            <person name="Hamamoto M."/>
            <person name="Yoshikawa H."/>
        </authorList>
    </citation>
    <scope>NUCLEOTIDE SEQUENCE [LARGE SCALE GENOMIC DNA]</scope>
    <source>
        <strain evidence="2 3">NRRL Y-17804</strain>
    </source>
</reference>
<feature type="compositionally biased region" description="Basic and acidic residues" evidence="1">
    <location>
        <begin position="26"/>
        <end position="40"/>
    </location>
</feature>
<evidence type="ECO:0000313" key="3">
    <source>
        <dbReference type="Proteomes" id="UP000033140"/>
    </source>
</evidence>
<feature type="compositionally biased region" description="Low complexity" evidence="1">
    <location>
        <begin position="288"/>
        <end position="306"/>
    </location>
</feature>
<feature type="compositionally biased region" description="Low complexity" evidence="1">
    <location>
        <begin position="327"/>
        <end position="339"/>
    </location>
</feature>
<feature type="region of interest" description="Disordered" evidence="1">
    <location>
        <begin position="252"/>
        <end position="271"/>
    </location>
</feature>
<feature type="region of interest" description="Disordered" evidence="1">
    <location>
        <begin position="1"/>
        <end position="46"/>
    </location>
</feature>
<keyword evidence="3" id="KW-1185">Reference proteome</keyword>
<dbReference type="STRING" id="698492.A0A0E9NK05"/>
<name>A0A0E9NK05_SAICN</name>
<sequence>MPLTPRQPYVESHDPEDLIDYESEEDERRALPHPGHEHPYRSTYGAGGHGYGNGAYGGGGDTGRDFYTTMSAYNDRRDRRDHMEGVGRGPPPYTYGRLFGYAPNLRALERSSERLDTSGVMRSARRLIRASPYARPPPKMSVQKPRPELEQDQLPLRLVLEDGGCYDPIQYPPEGMLHPDPTSVYCTSNNDNINLKFALHLPQSSYLEPFSLSKIVVRGADPQRYTSPPLGGLVFVGMEDIGFERIEGWNRPGVKGDHGTHSAHSEEGSDWEREFRAVGEEMYFSYRPGSASPGSPSQGGYSPKPSTNGNDQTTPVASFILRPPEPTTSTTPPGSSLGTNAYYPTPTGGAEAVITFNPPISARYVVLKIFGDDEDLEGNVDLEYVGFWGTRGRKSEGKVEFR</sequence>
<accession>A0A0E9NK05</accession>
<dbReference type="EMBL" id="BACD03000029">
    <property type="protein sequence ID" value="GAO50138.1"/>
    <property type="molecule type" value="Genomic_DNA"/>
</dbReference>
<feature type="compositionally biased region" description="Polar residues" evidence="1">
    <location>
        <begin position="307"/>
        <end position="316"/>
    </location>
</feature>
<organism evidence="2 3">
    <name type="scientific">Saitoella complicata (strain BCRC 22490 / CBS 7301 / JCM 7358 / NBRC 10748 / NRRL Y-17804)</name>
    <dbReference type="NCBI Taxonomy" id="698492"/>
    <lineage>
        <taxon>Eukaryota</taxon>
        <taxon>Fungi</taxon>
        <taxon>Dikarya</taxon>
        <taxon>Ascomycota</taxon>
        <taxon>Taphrinomycotina</taxon>
        <taxon>Taphrinomycotina incertae sedis</taxon>
        <taxon>Saitoella</taxon>
    </lineage>
</organism>
<comment type="caution">
    <text evidence="2">The sequence shown here is derived from an EMBL/GenBank/DDBJ whole genome shotgun (WGS) entry which is preliminary data.</text>
</comment>